<protein>
    <submittedName>
        <fullName evidence="1">Uncharacterized protein</fullName>
    </submittedName>
</protein>
<gene>
    <name evidence="1" type="ORF">METZ01_LOCUS334267</name>
</gene>
<dbReference type="AlphaFoldDB" id="A0A382Q765"/>
<evidence type="ECO:0000313" key="1">
    <source>
        <dbReference type="EMBL" id="SVC81413.1"/>
    </source>
</evidence>
<accession>A0A382Q765</accession>
<proteinExistence type="predicted"/>
<dbReference type="EMBL" id="UINC01112454">
    <property type="protein sequence ID" value="SVC81413.1"/>
    <property type="molecule type" value="Genomic_DNA"/>
</dbReference>
<sequence length="123" mass="13240">MRICSLSLTALIPDFAPPVTAPTSIASRLDRASSVMASMTAPTAAPVAAPLAILFPVDISSEKIEHSSRSISYCDIFTPFVSIIGFEPSNIELELLATHPDRVIRNSAVNKFFIIGIPSSKYF</sequence>
<organism evidence="1">
    <name type="scientific">marine metagenome</name>
    <dbReference type="NCBI Taxonomy" id="408172"/>
    <lineage>
        <taxon>unclassified sequences</taxon>
        <taxon>metagenomes</taxon>
        <taxon>ecological metagenomes</taxon>
    </lineage>
</organism>
<name>A0A382Q765_9ZZZZ</name>
<reference evidence="1" key="1">
    <citation type="submission" date="2018-05" db="EMBL/GenBank/DDBJ databases">
        <authorList>
            <person name="Lanie J.A."/>
            <person name="Ng W.-L."/>
            <person name="Kazmierczak K.M."/>
            <person name="Andrzejewski T.M."/>
            <person name="Davidsen T.M."/>
            <person name="Wayne K.J."/>
            <person name="Tettelin H."/>
            <person name="Glass J.I."/>
            <person name="Rusch D."/>
            <person name="Podicherti R."/>
            <person name="Tsui H.-C.T."/>
            <person name="Winkler M.E."/>
        </authorList>
    </citation>
    <scope>NUCLEOTIDE SEQUENCE</scope>
</reference>